<dbReference type="OrthoDB" id="7875768at2"/>
<keyword evidence="3" id="KW-1185">Reference proteome</keyword>
<dbReference type="Proteomes" id="UP000193870">
    <property type="component" value="Unassembled WGS sequence"/>
</dbReference>
<dbReference type="RefSeq" id="WP_139214954.1">
    <property type="nucleotide sequence ID" value="NZ_FWFV01000003.1"/>
</dbReference>
<proteinExistence type="predicted"/>
<name>A0A1Y5S8D5_9RHOB</name>
<accession>A0A1Y5S8D5</accession>
<feature type="compositionally biased region" description="Polar residues" evidence="1">
    <location>
        <begin position="67"/>
        <end position="78"/>
    </location>
</feature>
<evidence type="ECO:0000313" key="3">
    <source>
        <dbReference type="Proteomes" id="UP000193870"/>
    </source>
</evidence>
<evidence type="ECO:0000313" key="2">
    <source>
        <dbReference type="EMBL" id="SLN33454.1"/>
    </source>
</evidence>
<dbReference type="EMBL" id="FWFV01000003">
    <property type="protein sequence ID" value="SLN33454.1"/>
    <property type="molecule type" value="Genomic_DNA"/>
</dbReference>
<organism evidence="2 3">
    <name type="scientific">Palleronia marisminoris</name>
    <dbReference type="NCBI Taxonomy" id="315423"/>
    <lineage>
        <taxon>Bacteria</taxon>
        <taxon>Pseudomonadati</taxon>
        <taxon>Pseudomonadota</taxon>
        <taxon>Alphaproteobacteria</taxon>
        <taxon>Rhodobacterales</taxon>
        <taxon>Roseobacteraceae</taxon>
        <taxon>Palleronia</taxon>
    </lineage>
</organism>
<dbReference type="STRING" id="315423.SAMN04488020_10380"/>
<feature type="region of interest" description="Disordered" evidence="1">
    <location>
        <begin position="23"/>
        <end position="190"/>
    </location>
</feature>
<reference evidence="2 3" key="1">
    <citation type="submission" date="2017-03" db="EMBL/GenBank/DDBJ databases">
        <authorList>
            <person name="Afonso C.L."/>
            <person name="Miller P.J."/>
            <person name="Scott M.A."/>
            <person name="Spackman E."/>
            <person name="Goraichik I."/>
            <person name="Dimitrov K.M."/>
            <person name="Suarez D.L."/>
            <person name="Swayne D.E."/>
        </authorList>
    </citation>
    <scope>NUCLEOTIDE SEQUENCE [LARGE SCALE GENOMIC DNA]</scope>
    <source>
        <strain evidence="2 3">CECT 7066</strain>
    </source>
</reference>
<evidence type="ECO:0000256" key="1">
    <source>
        <dbReference type="SAM" id="MobiDB-lite"/>
    </source>
</evidence>
<feature type="compositionally biased region" description="Basic and acidic residues" evidence="1">
    <location>
        <begin position="98"/>
        <end position="118"/>
    </location>
</feature>
<gene>
    <name evidence="2" type="ORF">PAM7066_01360</name>
</gene>
<sequence>MTDAMSSSDIDRVLANIRKLVSVEEDAQSGSGRLILTADLRVDEPAPDEPAPDEPAPTDLPEVSPAADQQQPSGSLSERNAPPRSLEDRIADLQSTRGPERPVEEKPDASDEPARPVAERVSQVRPVRPERRGAPMVLRPLADEAEQTPSPIDEPGAADADQDSGRPYDDPEARSEPSELQFFHAGPSEGFDRAVFTGRDDPLEPGEDEQFLDEDALRDLVAEIVREELAGALGERITRNVRKLVRREIMRTLSTRDFD</sequence>
<feature type="compositionally biased region" description="Basic and acidic residues" evidence="1">
    <location>
        <begin position="163"/>
        <end position="177"/>
    </location>
</feature>
<protein>
    <submittedName>
        <fullName evidence="2">Uncharacterized protein</fullName>
    </submittedName>
</protein>
<dbReference type="AlphaFoldDB" id="A0A1Y5S8D5"/>